<reference evidence="3" key="1">
    <citation type="submission" date="2018-11" db="EMBL/GenBank/DDBJ databases">
        <authorList>
            <consortium name="Pathogen Informatics"/>
        </authorList>
    </citation>
    <scope>NUCLEOTIDE SEQUENCE</scope>
</reference>
<protein>
    <recommendedName>
        <fullName evidence="2">KY-like immunoglobulin-like domain-containing protein</fullName>
    </recommendedName>
</protein>
<organism evidence="3 4">
    <name type="scientific">Protopolystoma xenopodis</name>
    <dbReference type="NCBI Taxonomy" id="117903"/>
    <lineage>
        <taxon>Eukaryota</taxon>
        <taxon>Metazoa</taxon>
        <taxon>Spiralia</taxon>
        <taxon>Lophotrochozoa</taxon>
        <taxon>Platyhelminthes</taxon>
        <taxon>Monogenea</taxon>
        <taxon>Polyopisthocotylea</taxon>
        <taxon>Polystomatidea</taxon>
        <taxon>Polystomatidae</taxon>
        <taxon>Protopolystoma</taxon>
    </lineage>
</organism>
<evidence type="ECO:0000256" key="1">
    <source>
        <dbReference type="SAM" id="MobiDB-lite"/>
    </source>
</evidence>
<accession>A0A448XRS0</accession>
<dbReference type="Proteomes" id="UP000784294">
    <property type="component" value="Unassembled WGS sequence"/>
</dbReference>
<dbReference type="AlphaFoldDB" id="A0A448XRS0"/>
<dbReference type="InterPro" id="IPR056564">
    <property type="entry name" value="Ig-like_KY"/>
</dbReference>
<evidence type="ECO:0000313" key="4">
    <source>
        <dbReference type="Proteomes" id="UP000784294"/>
    </source>
</evidence>
<keyword evidence="4" id="KW-1185">Reference proteome</keyword>
<sequence>MPKVPILAAAVPDSRQSGDTSYDGARTSGKNGSNLSRFGIHEVSKENHLVTFTFRFPKPGIYKLLIYARNTGEQVSEILLWLI</sequence>
<evidence type="ECO:0000313" key="3">
    <source>
        <dbReference type="EMBL" id="VEL43317.1"/>
    </source>
</evidence>
<comment type="caution">
    <text evidence="3">The sequence shown here is derived from an EMBL/GenBank/DDBJ whole genome shotgun (WGS) entry which is preliminary data.</text>
</comment>
<dbReference type="EMBL" id="CAAALY010280374">
    <property type="protein sequence ID" value="VEL43317.1"/>
    <property type="molecule type" value="Genomic_DNA"/>
</dbReference>
<evidence type="ECO:0000259" key="2">
    <source>
        <dbReference type="Pfam" id="PF23265"/>
    </source>
</evidence>
<name>A0A448XRS0_9PLAT</name>
<proteinExistence type="predicted"/>
<dbReference type="OrthoDB" id="6129702at2759"/>
<gene>
    <name evidence="3" type="ORF">PXEA_LOCUS36757</name>
</gene>
<feature type="domain" description="KY-like immunoglobulin-like" evidence="2">
    <location>
        <begin position="31"/>
        <end position="74"/>
    </location>
</feature>
<dbReference type="Pfam" id="PF23265">
    <property type="entry name" value="Ig-like_KY"/>
    <property type="match status" value="1"/>
</dbReference>
<feature type="region of interest" description="Disordered" evidence="1">
    <location>
        <begin position="12"/>
        <end position="33"/>
    </location>
</feature>